<organism evidence="2 3">
    <name type="scientific">Sinorhizobium kostiense</name>
    <dbReference type="NCBI Taxonomy" id="76747"/>
    <lineage>
        <taxon>Bacteria</taxon>
        <taxon>Pseudomonadati</taxon>
        <taxon>Pseudomonadota</taxon>
        <taxon>Alphaproteobacteria</taxon>
        <taxon>Hyphomicrobiales</taxon>
        <taxon>Rhizobiaceae</taxon>
        <taxon>Sinorhizobium/Ensifer group</taxon>
        <taxon>Sinorhizobium</taxon>
    </lineage>
</organism>
<reference evidence="2 3" key="1">
    <citation type="submission" date="2021-03" db="EMBL/GenBank/DDBJ databases">
        <title>Genomic Encyclopedia of Type Strains, Phase IV (KMG-IV): sequencing the most valuable type-strain genomes for metagenomic binning, comparative biology and taxonomic classification.</title>
        <authorList>
            <person name="Goeker M."/>
        </authorList>
    </citation>
    <scope>NUCLEOTIDE SEQUENCE [LARGE SCALE GENOMIC DNA]</scope>
    <source>
        <strain evidence="2 3">DSM 13372</strain>
    </source>
</reference>
<evidence type="ECO:0000313" key="3">
    <source>
        <dbReference type="Proteomes" id="UP000730739"/>
    </source>
</evidence>
<dbReference type="Proteomes" id="UP000730739">
    <property type="component" value="Unassembled WGS sequence"/>
</dbReference>
<proteinExistence type="predicted"/>
<protein>
    <submittedName>
        <fullName evidence="2">Uncharacterized protein</fullName>
    </submittedName>
</protein>
<evidence type="ECO:0000256" key="1">
    <source>
        <dbReference type="SAM" id="MobiDB-lite"/>
    </source>
</evidence>
<feature type="region of interest" description="Disordered" evidence="1">
    <location>
        <begin position="1"/>
        <end position="42"/>
    </location>
</feature>
<keyword evidence="3" id="KW-1185">Reference proteome</keyword>
<dbReference type="EMBL" id="JAGILA010000005">
    <property type="protein sequence ID" value="MBP2237170.1"/>
    <property type="molecule type" value="Genomic_DNA"/>
</dbReference>
<comment type="caution">
    <text evidence="2">The sequence shown here is derived from an EMBL/GenBank/DDBJ whole genome shotgun (WGS) entry which is preliminary data.</text>
</comment>
<gene>
    <name evidence="2" type="ORF">J2Z31_003688</name>
</gene>
<evidence type="ECO:0000313" key="2">
    <source>
        <dbReference type="EMBL" id="MBP2237170.1"/>
    </source>
</evidence>
<name>A0ABS4R2R3_9HYPH</name>
<sequence length="42" mass="4600">MAAADLQNPFARLGRKQFHGPADPLIPHRHPMSLVPQAERAG</sequence>
<accession>A0ABS4R2R3</accession>